<feature type="transmembrane region" description="Helical" evidence="1">
    <location>
        <begin position="30"/>
        <end position="50"/>
    </location>
</feature>
<keyword evidence="1" id="KW-1133">Transmembrane helix</keyword>
<dbReference type="AlphaFoldDB" id="A0AAN9Y2D4"/>
<evidence type="ECO:0000313" key="3">
    <source>
        <dbReference type="Proteomes" id="UP001367676"/>
    </source>
</evidence>
<dbReference type="Proteomes" id="UP001367676">
    <property type="component" value="Unassembled WGS sequence"/>
</dbReference>
<accession>A0AAN9Y2D4</accession>
<dbReference type="Gene3D" id="3.90.550.20">
    <property type="match status" value="1"/>
</dbReference>
<keyword evidence="1" id="KW-0472">Membrane</keyword>
<evidence type="ECO:0008006" key="4">
    <source>
        <dbReference type="Google" id="ProtNLM"/>
    </source>
</evidence>
<comment type="caution">
    <text evidence="2">The sequence shown here is derived from an EMBL/GenBank/DDBJ whole genome shotgun (WGS) entry which is preliminary data.</text>
</comment>
<evidence type="ECO:0000256" key="1">
    <source>
        <dbReference type="SAM" id="Phobius"/>
    </source>
</evidence>
<dbReference type="SUPFAM" id="SSF53448">
    <property type="entry name" value="Nucleotide-diphospho-sugar transferases"/>
    <property type="match status" value="1"/>
</dbReference>
<dbReference type="EMBL" id="JBBCAQ010000032">
    <property type="protein sequence ID" value="KAK7584161.1"/>
    <property type="molecule type" value="Genomic_DNA"/>
</dbReference>
<dbReference type="PANTHER" id="PTHR46830">
    <property type="entry name" value="TRANSFERASE, PUTATIVE-RELATED"/>
    <property type="match status" value="1"/>
</dbReference>
<proteinExistence type="predicted"/>
<reference evidence="2 3" key="1">
    <citation type="submission" date="2024-03" db="EMBL/GenBank/DDBJ databases">
        <title>Adaptation during the transition from Ophiocordyceps entomopathogen to insect associate is accompanied by gene loss and intensified selection.</title>
        <authorList>
            <person name="Ward C.M."/>
            <person name="Onetto C.A."/>
            <person name="Borneman A.R."/>
        </authorList>
    </citation>
    <scope>NUCLEOTIDE SEQUENCE [LARGE SCALE GENOMIC DNA]</scope>
    <source>
        <strain evidence="2">AWRI1</strain>
        <tissue evidence="2">Single Adult Female</tissue>
    </source>
</reference>
<sequence>MVLSKVLTKSYFAACARRLRSHFAKLCSPLYLILVSLFSLILLALLYRVYDVSLRYRLCPSSYSAESLDTDFEGFDNESGIVNGAYIVPNYVHFLRYSTTLANVSFMDAVGILAAYKNQKPDKIFFHTNLPKFGGKYWDILMDIPGLKETIEFKFIEPLESIYGQPLSRTYKLWHSSDLLRIDILKRYGGIFIDNDVYLVKNMDEFRRFEMTLEIVDEKSFGTQTLVAHRDARFLRLWRECYKNYDGHLWYYNAGVKPKLEVLDARPELVHNVHNLFGVRDLREELYLRKWEEWKSQYTIHTLMRHLGQIREYGLSRNLEYPVTFNETNIRQYNVTILDMVLDCCTELLE</sequence>
<keyword evidence="3" id="KW-1185">Reference proteome</keyword>
<organism evidence="2 3">
    <name type="scientific">Parthenolecanium corni</name>
    <dbReference type="NCBI Taxonomy" id="536013"/>
    <lineage>
        <taxon>Eukaryota</taxon>
        <taxon>Metazoa</taxon>
        <taxon>Ecdysozoa</taxon>
        <taxon>Arthropoda</taxon>
        <taxon>Hexapoda</taxon>
        <taxon>Insecta</taxon>
        <taxon>Pterygota</taxon>
        <taxon>Neoptera</taxon>
        <taxon>Paraneoptera</taxon>
        <taxon>Hemiptera</taxon>
        <taxon>Sternorrhyncha</taxon>
        <taxon>Coccoidea</taxon>
        <taxon>Coccidae</taxon>
        <taxon>Parthenolecanium</taxon>
    </lineage>
</organism>
<dbReference type="Pfam" id="PF04488">
    <property type="entry name" value="Gly_transf_sug"/>
    <property type="match status" value="1"/>
</dbReference>
<dbReference type="PANTHER" id="PTHR46830:SF1">
    <property type="entry name" value="ALPHA-1,4-N-ACETYLGLUCOSAMINYLTRANSFERASE"/>
    <property type="match status" value="1"/>
</dbReference>
<dbReference type="InterPro" id="IPR007577">
    <property type="entry name" value="GlycoTrfase_DXD_sugar-bd_CS"/>
</dbReference>
<name>A0AAN9Y2D4_9HEMI</name>
<gene>
    <name evidence="2" type="ORF">V9T40_005124</name>
</gene>
<evidence type="ECO:0000313" key="2">
    <source>
        <dbReference type="EMBL" id="KAK7584161.1"/>
    </source>
</evidence>
<dbReference type="InterPro" id="IPR029044">
    <property type="entry name" value="Nucleotide-diphossugar_trans"/>
</dbReference>
<protein>
    <recommendedName>
        <fullName evidence="4">Glycosyltransferase</fullName>
    </recommendedName>
</protein>
<keyword evidence="1" id="KW-0812">Transmembrane</keyword>